<dbReference type="AlphaFoldDB" id="A0A9D2N0T4"/>
<organism evidence="1 2">
    <name type="scientific">Candidatus Enterocloster excrementipullorum</name>
    <dbReference type="NCBI Taxonomy" id="2838559"/>
    <lineage>
        <taxon>Bacteria</taxon>
        <taxon>Bacillati</taxon>
        <taxon>Bacillota</taxon>
        <taxon>Clostridia</taxon>
        <taxon>Lachnospirales</taxon>
        <taxon>Lachnospiraceae</taxon>
        <taxon>Enterocloster</taxon>
    </lineage>
</organism>
<accession>A0A9D2N0T4</accession>
<reference evidence="1" key="1">
    <citation type="journal article" date="2021" name="PeerJ">
        <title>Extensive microbial diversity within the chicken gut microbiome revealed by metagenomics and culture.</title>
        <authorList>
            <person name="Gilroy R."/>
            <person name="Ravi A."/>
            <person name="Getino M."/>
            <person name="Pursley I."/>
            <person name="Horton D.L."/>
            <person name="Alikhan N.F."/>
            <person name="Baker D."/>
            <person name="Gharbi K."/>
            <person name="Hall N."/>
            <person name="Watson M."/>
            <person name="Adriaenssens E.M."/>
            <person name="Foster-Nyarko E."/>
            <person name="Jarju S."/>
            <person name="Secka A."/>
            <person name="Antonio M."/>
            <person name="Oren A."/>
            <person name="Chaudhuri R.R."/>
            <person name="La Ragione R."/>
            <person name="Hildebrand F."/>
            <person name="Pallen M.J."/>
        </authorList>
    </citation>
    <scope>NUCLEOTIDE SEQUENCE</scope>
    <source>
        <strain evidence="1">CHK180-15479</strain>
    </source>
</reference>
<proteinExistence type="predicted"/>
<evidence type="ECO:0000313" key="1">
    <source>
        <dbReference type="EMBL" id="HJC06903.1"/>
    </source>
</evidence>
<reference evidence="1" key="2">
    <citation type="submission" date="2021-04" db="EMBL/GenBank/DDBJ databases">
        <authorList>
            <person name="Gilroy R."/>
        </authorList>
    </citation>
    <scope>NUCLEOTIDE SEQUENCE</scope>
    <source>
        <strain evidence="1">CHK180-15479</strain>
    </source>
</reference>
<comment type="caution">
    <text evidence="1">The sequence shown here is derived from an EMBL/GenBank/DDBJ whole genome shotgun (WGS) entry which is preliminary data.</text>
</comment>
<evidence type="ECO:0000313" key="2">
    <source>
        <dbReference type="Proteomes" id="UP000823910"/>
    </source>
</evidence>
<dbReference type="Proteomes" id="UP000823910">
    <property type="component" value="Unassembled WGS sequence"/>
</dbReference>
<gene>
    <name evidence="1" type="ORF">H9704_12255</name>
</gene>
<sequence>MSQLISYNREVKSVFELLGSKENDITSSMAWALAKCPEFLKRVAAAVVPAAFDPEDVWILNQQYTGDTGITDIEITDEKNFYMIIEAKRGWVLPGADQLKKYSLRKSFVNSQAVHKAIVTLSECTELYAGLYLPLKHANGVPVRHISWKKIYELAEQAKADSNHEQKHLLSEFTTYIRGIMTMQKLDSNMVYVVSLSTQNPDNCPISWIDIVQRHGKYFSPIGVKGWPKEPPNYIAFRYYGKLQSIHHIEGYTVSRNMHSEIPEMPDREWDGDCFIYRLGPAIVPAKTVKTGNLYRNGRVWAMLDLLLTCDSVSEARDQTQARLR</sequence>
<dbReference type="EMBL" id="DWWT01000065">
    <property type="protein sequence ID" value="HJC06903.1"/>
    <property type="molecule type" value="Genomic_DNA"/>
</dbReference>
<protein>
    <submittedName>
        <fullName evidence="1">PD-(D/E)XK nuclease family protein</fullName>
    </submittedName>
</protein>
<name>A0A9D2N0T4_9FIRM</name>